<dbReference type="SMART" id="SM00248">
    <property type="entry name" value="ANK"/>
    <property type="match status" value="7"/>
</dbReference>
<dbReference type="Proteomes" id="UP000789595">
    <property type="component" value="Unassembled WGS sequence"/>
</dbReference>
<evidence type="ECO:0000313" key="6">
    <source>
        <dbReference type="Proteomes" id="UP000789595"/>
    </source>
</evidence>
<feature type="region of interest" description="Disordered" evidence="4">
    <location>
        <begin position="53"/>
        <end position="82"/>
    </location>
</feature>
<protein>
    <submittedName>
        <fullName evidence="5">Uncharacterized protein</fullName>
    </submittedName>
</protein>
<accession>A0A8J2WQA7</accession>
<keyword evidence="2 3" id="KW-0040">ANK repeat</keyword>
<feature type="repeat" description="ANK" evidence="3">
    <location>
        <begin position="319"/>
        <end position="344"/>
    </location>
</feature>
<dbReference type="PANTHER" id="PTHR24198:SF165">
    <property type="entry name" value="ANKYRIN REPEAT-CONTAINING PROTEIN-RELATED"/>
    <property type="match status" value="1"/>
</dbReference>
<name>A0A8J2WQA7_9STRA</name>
<dbReference type="Pfam" id="PF12796">
    <property type="entry name" value="Ank_2"/>
    <property type="match status" value="2"/>
</dbReference>
<dbReference type="AlphaFoldDB" id="A0A8J2WQA7"/>
<evidence type="ECO:0000256" key="2">
    <source>
        <dbReference type="ARBA" id="ARBA00023043"/>
    </source>
</evidence>
<dbReference type="PROSITE" id="PS50088">
    <property type="entry name" value="ANK_REPEAT"/>
    <property type="match status" value="4"/>
</dbReference>
<dbReference type="PROSITE" id="PS50297">
    <property type="entry name" value="ANK_REP_REGION"/>
    <property type="match status" value="2"/>
</dbReference>
<feature type="compositionally biased region" description="Basic and acidic residues" evidence="4">
    <location>
        <begin position="14"/>
        <end position="39"/>
    </location>
</feature>
<comment type="caution">
    <text evidence="5">The sequence shown here is derived from an EMBL/GenBank/DDBJ whole genome shotgun (WGS) entry which is preliminary data.</text>
</comment>
<feature type="region of interest" description="Disordered" evidence="4">
    <location>
        <begin position="89"/>
        <end position="108"/>
    </location>
</feature>
<evidence type="ECO:0000313" key="5">
    <source>
        <dbReference type="EMBL" id="CAH0376125.1"/>
    </source>
</evidence>
<dbReference type="EMBL" id="CAKKNE010000005">
    <property type="protein sequence ID" value="CAH0376125.1"/>
    <property type="molecule type" value="Genomic_DNA"/>
</dbReference>
<organism evidence="5 6">
    <name type="scientific">Pelagomonas calceolata</name>
    <dbReference type="NCBI Taxonomy" id="35677"/>
    <lineage>
        <taxon>Eukaryota</taxon>
        <taxon>Sar</taxon>
        <taxon>Stramenopiles</taxon>
        <taxon>Ochrophyta</taxon>
        <taxon>Pelagophyceae</taxon>
        <taxon>Pelagomonadales</taxon>
        <taxon>Pelagomonadaceae</taxon>
        <taxon>Pelagomonas</taxon>
    </lineage>
</organism>
<evidence type="ECO:0000256" key="3">
    <source>
        <dbReference type="PROSITE-ProRule" id="PRU00023"/>
    </source>
</evidence>
<keyword evidence="1" id="KW-0677">Repeat</keyword>
<proteinExistence type="predicted"/>
<dbReference type="InterPro" id="IPR036770">
    <property type="entry name" value="Ankyrin_rpt-contain_sf"/>
</dbReference>
<dbReference type="Gene3D" id="1.25.40.20">
    <property type="entry name" value="Ankyrin repeat-containing domain"/>
    <property type="match status" value="3"/>
</dbReference>
<dbReference type="SUPFAM" id="SSF48403">
    <property type="entry name" value="Ankyrin repeat"/>
    <property type="match status" value="1"/>
</dbReference>
<feature type="repeat" description="ANK" evidence="3">
    <location>
        <begin position="253"/>
        <end position="285"/>
    </location>
</feature>
<reference evidence="5" key="1">
    <citation type="submission" date="2021-11" db="EMBL/GenBank/DDBJ databases">
        <authorList>
            <consortium name="Genoscope - CEA"/>
            <person name="William W."/>
        </authorList>
    </citation>
    <scope>NUCLEOTIDE SEQUENCE</scope>
</reference>
<dbReference type="InterPro" id="IPR002110">
    <property type="entry name" value="Ankyrin_rpt"/>
</dbReference>
<gene>
    <name evidence="5" type="ORF">PECAL_5P06840</name>
</gene>
<evidence type="ECO:0000256" key="1">
    <source>
        <dbReference type="ARBA" id="ARBA00022737"/>
    </source>
</evidence>
<feature type="repeat" description="ANK" evidence="3">
    <location>
        <begin position="152"/>
        <end position="184"/>
    </location>
</feature>
<dbReference type="OrthoDB" id="59416at2759"/>
<feature type="repeat" description="ANK" evidence="3">
    <location>
        <begin position="286"/>
        <end position="318"/>
    </location>
</feature>
<feature type="compositionally biased region" description="Basic and acidic residues" evidence="4">
    <location>
        <begin position="71"/>
        <end position="81"/>
    </location>
</feature>
<feature type="compositionally biased region" description="Basic and acidic residues" evidence="4">
    <location>
        <begin position="90"/>
        <end position="102"/>
    </location>
</feature>
<feature type="region of interest" description="Disordered" evidence="4">
    <location>
        <begin position="1"/>
        <end position="40"/>
    </location>
</feature>
<keyword evidence="6" id="KW-1185">Reference proteome</keyword>
<sequence>MKKKASQRGSLRLTSDKAERLRAFREAPADDGRRPRPEPAHVVLARAQAAEAERLRRARAPKAEASSRALTVKDEPAKEEPSQALVAIDNEAKARREAERKEERRKKKERELFAPDAKGETALHRAVLAGDSTELRRLLGLPSCRVDCPNFYGDAAIHAAAQLGHIESLTILRDANAQTDRRNRHGLTPLCLAASKGHSQAVVIIAHNLTKRAINAYCGGYTALHWCCVTGIDAACGFLAKKGADASLRAEPDGETCLYKAATYSHTPCVDILLDAGCDANATNSDGATALLACAASGDYASLDLLIARGGDVHKADLSGRTPLGVAAQKGNLSCVSRLAAAGAFSSSTTPAGDTLVDRFLYKLSFPFAKKEGSEDVAPGGCTG</sequence>
<dbReference type="PRINTS" id="PR01415">
    <property type="entry name" value="ANKYRIN"/>
</dbReference>
<dbReference type="PANTHER" id="PTHR24198">
    <property type="entry name" value="ANKYRIN REPEAT AND PROTEIN KINASE DOMAIN-CONTAINING PROTEIN"/>
    <property type="match status" value="1"/>
</dbReference>
<evidence type="ECO:0000256" key="4">
    <source>
        <dbReference type="SAM" id="MobiDB-lite"/>
    </source>
</evidence>